<keyword evidence="7 16" id="KW-0812">Transmembrane</keyword>
<dbReference type="SFLD" id="SFLDS00052">
    <property type="entry name" value="Ferric_Reductase_Domain"/>
    <property type="match status" value="1"/>
</dbReference>
<evidence type="ECO:0000313" key="20">
    <source>
        <dbReference type="Proteomes" id="UP000011777"/>
    </source>
</evidence>
<keyword evidence="6" id="KW-0285">Flavoprotein</keyword>
<dbReference type="PROSITE" id="PS51384">
    <property type="entry name" value="FAD_FR"/>
    <property type="match status" value="1"/>
</dbReference>
<evidence type="ECO:0000259" key="18">
    <source>
        <dbReference type="PROSITE" id="PS51384"/>
    </source>
</evidence>
<dbReference type="Pfam" id="PF08022">
    <property type="entry name" value="FAD_binding_8"/>
    <property type="match status" value="1"/>
</dbReference>
<keyword evidence="11" id="KW-0560">Oxidoreductase</keyword>
<feature type="chain" id="PRO_5004034516" description="ferric-chelate reductase (NADPH)" evidence="17">
    <location>
        <begin position="18"/>
        <end position="691"/>
    </location>
</feature>
<feature type="signal peptide" evidence="17">
    <location>
        <begin position="1"/>
        <end position="17"/>
    </location>
</feature>
<dbReference type="InterPro" id="IPR017938">
    <property type="entry name" value="Riboflavin_synthase-like_b-brl"/>
</dbReference>
<evidence type="ECO:0000256" key="14">
    <source>
        <dbReference type="ARBA" id="ARBA00023180"/>
    </source>
</evidence>
<evidence type="ECO:0000256" key="13">
    <source>
        <dbReference type="ARBA" id="ARBA00023136"/>
    </source>
</evidence>
<feature type="transmembrane region" description="Helical" evidence="16">
    <location>
        <begin position="342"/>
        <end position="364"/>
    </location>
</feature>
<dbReference type="SUPFAM" id="SSF63380">
    <property type="entry name" value="Riboflavin synthase domain-like"/>
    <property type="match status" value="1"/>
</dbReference>
<keyword evidence="10 16" id="KW-1133">Transmembrane helix</keyword>
<gene>
    <name evidence="19" type="ORF">G210_3376</name>
</gene>
<evidence type="ECO:0000256" key="17">
    <source>
        <dbReference type="SAM" id="SignalP"/>
    </source>
</evidence>
<comment type="similarity">
    <text evidence="2">Belongs to the ferric reductase (FRE) family.</text>
</comment>
<evidence type="ECO:0000256" key="8">
    <source>
        <dbReference type="ARBA" id="ARBA00022827"/>
    </source>
</evidence>
<dbReference type="OrthoDB" id="167398at2759"/>
<dbReference type="eggNOG" id="KOG0039">
    <property type="taxonomic scope" value="Eukaryota"/>
</dbReference>
<evidence type="ECO:0000256" key="5">
    <source>
        <dbReference type="ARBA" id="ARBA00022475"/>
    </source>
</evidence>
<comment type="catalytic activity">
    <reaction evidence="15">
        <text>2 a Fe(II)-siderophore + NADP(+) + H(+) = 2 a Fe(III)-siderophore + NADPH</text>
        <dbReference type="Rhea" id="RHEA:28795"/>
        <dbReference type="Rhea" id="RHEA-COMP:11342"/>
        <dbReference type="Rhea" id="RHEA-COMP:11344"/>
        <dbReference type="ChEBI" id="CHEBI:15378"/>
        <dbReference type="ChEBI" id="CHEBI:29033"/>
        <dbReference type="ChEBI" id="CHEBI:29034"/>
        <dbReference type="ChEBI" id="CHEBI:57783"/>
        <dbReference type="ChEBI" id="CHEBI:58349"/>
        <dbReference type="EC" id="1.16.1.9"/>
    </reaction>
</comment>
<evidence type="ECO:0000256" key="3">
    <source>
        <dbReference type="ARBA" id="ARBA00012668"/>
    </source>
</evidence>
<dbReference type="Proteomes" id="UP000011777">
    <property type="component" value="Unassembled WGS sequence"/>
</dbReference>
<comment type="subcellular location">
    <subcellularLocation>
        <location evidence="1">Cell membrane</location>
        <topology evidence="1">Multi-pass membrane protein</topology>
    </subcellularLocation>
</comment>
<reference evidence="19 20" key="1">
    <citation type="submission" date="2013-02" db="EMBL/GenBank/DDBJ databases">
        <title>Genome sequence of Candida maltosa Xu316, a potential industrial strain for xylitol and ethanol production.</title>
        <authorList>
            <person name="Yu J."/>
            <person name="Wang Q."/>
            <person name="Geng X."/>
            <person name="Bao W."/>
            <person name="He P."/>
            <person name="Cai J."/>
        </authorList>
    </citation>
    <scope>NUCLEOTIDE SEQUENCE [LARGE SCALE GENOMIC DNA]</scope>
    <source>
        <strain evidence="20">Xu316</strain>
    </source>
</reference>
<evidence type="ECO:0000313" key="19">
    <source>
        <dbReference type="EMBL" id="EMG46371.1"/>
    </source>
</evidence>
<protein>
    <recommendedName>
        <fullName evidence="3">ferric-chelate reductase (NADPH)</fullName>
        <ecNumber evidence="3">1.16.1.9</ecNumber>
    </recommendedName>
</protein>
<feature type="transmembrane region" description="Helical" evidence="16">
    <location>
        <begin position="371"/>
        <end position="389"/>
    </location>
</feature>
<dbReference type="GO" id="GO:0052851">
    <property type="term" value="F:ferric-chelate reductase (NADPH) activity"/>
    <property type="evidence" value="ECO:0007669"/>
    <property type="project" value="UniProtKB-EC"/>
</dbReference>
<evidence type="ECO:0000256" key="1">
    <source>
        <dbReference type="ARBA" id="ARBA00004651"/>
    </source>
</evidence>
<keyword evidence="20" id="KW-1185">Reference proteome</keyword>
<dbReference type="SFLD" id="SFLDG01168">
    <property type="entry name" value="Ferric_reductase_subgroup_(FRE"/>
    <property type="match status" value="1"/>
</dbReference>
<dbReference type="InterPro" id="IPR013112">
    <property type="entry name" value="FAD-bd_8"/>
</dbReference>
<evidence type="ECO:0000256" key="2">
    <source>
        <dbReference type="ARBA" id="ARBA00006278"/>
    </source>
</evidence>
<dbReference type="AlphaFoldDB" id="M3IJ14"/>
<dbReference type="EMBL" id="AOGT01002033">
    <property type="protein sequence ID" value="EMG46371.1"/>
    <property type="molecule type" value="Genomic_DNA"/>
</dbReference>
<comment type="caution">
    <text evidence="19">The sequence shown here is derived from an EMBL/GenBank/DDBJ whole genome shotgun (WGS) entry which is preliminary data.</text>
</comment>
<dbReference type="Pfam" id="PF08030">
    <property type="entry name" value="NAD_binding_6"/>
    <property type="match status" value="1"/>
</dbReference>
<sequence length="691" mass="78392">MLIQYLIYSFFIAITLAEKGLKYTQYGDIRKFYACNLQISASVTYCNKQTNFTCLCTNENALATYAGCLAYQHRNSTKATNTLVEYCQTRGKVALPENWFGDSYDYFLDHAKSASEIPGFNKSEVIDVPLRFDEEKMSLYQAGYDGYYLNLDNSLYYGSAILGYWLLIMLISAVGNWSKVMFPGMVKKMTSGPVNIWRKYISMPATFHKKKTEHQSFLKFFGFMIPSRYETIVIFLFYVLTIIVNAINMGYVEGNPVKRVKTRALLEKVGDRTGIIATIMTPLVFLFAGRNNFLQWLTGCSYATFITYHRHIARVMFCLVVIHAATYTKLLNFYADEMKLTYMIWGTIATIAGGIMLVQGMLYFRRNSYEIFLLIHIIMASLYVAGTWIHVDELGYVWFVYPAVAVWGLDRLVRIGRLISFGFPKAKVSLLDNDTIRVVIPKPKYWYAVPGGHAFIHFLKPTYFWQSHPFTYVDSPDQSHIVVYCKVKGGITHSLYKMLTKAPGQTTTIRVGVEGPYGESTAAKYADSAVFIAGGNGIPGIYSEIFDIARHVSSETNKSLRLIWVTRDEKSVEWFADELEALKGSCIQTTIYITRPTISNDSDKVEKVDSGSSGSSSSSIKSRLAHVEFKNGRPDMSQIVVNEIRDSPGSVGFVTCGHPVMVDEVRYYACQNINNPENKRVDLYEQLQVWS</sequence>
<keyword evidence="12" id="KW-0406">Ion transport</keyword>
<dbReference type="STRING" id="1245528.M3IJ14"/>
<keyword evidence="13 16" id="KW-0472">Membrane</keyword>
<evidence type="ECO:0000256" key="11">
    <source>
        <dbReference type="ARBA" id="ARBA00023002"/>
    </source>
</evidence>
<dbReference type="Gene3D" id="3.40.50.80">
    <property type="entry name" value="Nucleotide-binding domain of ferredoxin-NADP reductase (FNR) module"/>
    <property type="match status" value="1"/>
</dbReference>
<feature type="transmembrane region" description="Helical" evidence="16">
    <location>
        <begin position="232"/>
        <end position="252"/>
    </location>
</feature>
<evidence type="ECO:0000256" key="6">
    <source>
        <dbReference type="ARBA" id="ARBA00022630"/>
    </source>
</evidence>
<evidence type="ECO:0000256" key="9">
    <source>
        <dbReference type="ARBA" id="ARBA00022982"/>
    </source>
</evidence>
<dbReference type="InterPro" id="IPR013130">
    <property type="entry name" value="Fe3_Rdtase_TM_dom"/>
</dbReference>
<evidence type="ECO:0000256" key="15">
    <source>
        <dbReference type="ARBA" id="ARBA00048483"/>
    </source>
</evidence>
<name>M3IJ14_CANMX</name>
<feature type="domain" description="FAD-binding FR-type" evidence="18">
    <location>
        <begin position="405"/>
        <end position="523"/>
    </location>
</feature>
<dbReference type="InterPro" id="IPR039261">
    <property type="entry name" value="FNR_nucleotide-bd"/>
</dbReference>
<organism evidence="19 20">
    <name type="scientific">Candida maltosa (strain Xu316)</name>
    <name type="common">Yeast</name>
    <dbReference type="NCBI Taxonomy" id="1245528"/>
    <lineage>
        <taxon>Eukaryota</taxon>
        <taxon>Fungi</taxon>
        <taxon>Dikarya</taxon>
        <taxon>Ascomycota</taxon>
        <taxon>Saccharomycotina</taxon>
        <taxon>Pichiomycetes</taxon>
        <taxon>Debaryomycetaceae</taxon>
        <taxon>Candida/Lodderomyces clade</taxon>
        <taxon>Candida</taxon>
    </lineage>
</organism>
<evidence type="ECO:0000256" key="10">
    <source>
        <dbReference type="ARBA" id="ARBA00022989"/>
    </source>
</evidence>
<evidence type="ECO:0000256" key="7">
    <source>
        <dbReference type="ARBA" id="ARBA00022692"/>
    </source>
</evidence>
<dbReference type="Pfam" id="PF01794">
    <property type="entry name" value="Ferric_reduct"/>
    <property type="match status" value="1"/>
</dbReference>
<accession>M3IJ14</accession>
<dbReference type="GO" id="GO:0005886">
    <property type="term" value="C:plasma membrane"/>
    <property type="evidence" value="ECO:0007669"/>
    <property type="project" value="UniProtKB-SubCell"/>
</dbReference>
<dbReference type="PANTHER" id="PTHR32361:SF9">
    <property type="entry name" value="FERRIC REDUCTASE TRANSMEMBRANE COMPONENT 3-RELATED"/>
    <property type="match status" value="1"/>
</dbReference>
<evidence type="ECO:0000256" key="16">
    <source>
        <dbReference type="SAM" id="Phobius"/>
    </source>
</evidence>
<feature type="transmembrane region" description="Helical" evidence="16">
    <location>
        <begin position="155"/>
        <end position="178"/>
    </location>
</feature>
<dbReference type="GO" id="GO:0006879">
    <property type="term" value="P:intracellular iron ion homeostasis"/>
    <property type="evidence" value="ECO:0007669"/>
    <property type="project" value="TreeGrafter"/>
</dbReference>
<keyword evidence="4" id="KW-0813">Transport</keyword>
<evidence type="ECO:0000256" key="4">
    <source>
        <dbReference type="ARBA" id="ARBA00022448"/>
    </source>
</evidence>
<evidence type="ECO:0000256" key="12">
    <source>
        <dbReference type="ARBA" id="ARBA00023065"/>
    </source>
</evidence>
<keyword evidence="17" id="KW-0732">Signal</keyword>
<dbReference type="PANTHER" id="PTHR32361">
    <property type="entry name" value="FERRIC/CUPRIC REDUCTASE TRANSMEMBRANE COMPONENT"/>
    <property type="match status" value="1"/>
</dbReference>
<keyword evidence="5" id="KW-1003">Cell membrane</keyword>
<keyword evidence="14" id="KW-0325">Glycoprotein</keyword>
<feature type="transmembrane region" description="Helical" evidence="16">
    <location>
        <begin position="311"/>
        <end position="330"/>
    </location>
</feature>
<keyword evidence="8" id="KW-0274">FAD</keyword>
<dbReference type="HOGENOM" id="CLU_010365_4_0_1"/>
<dbReference type="EC" id="1.16.1.9" evidence="3"/>
<dbReference type="GO" id="GO:0015677">
    <property type="term" value="P:copper ion import"/>
    <property type="evidence" value="ECO:0007669"/>
    <property type="project" value="TreeGrafter"/>
</dbReference>
<dbReference type="InterPro" id="IPR013121">
    <property type="entry name" value="Fe_red_NAD-bd_6"/>
</dbReference>
<dbReference type="OMA" id="FITYHRH"/>
<proteinExistence type="inferred from homology"/>
<dbReference type="CDD" id="cd06186">
    <property type="entry name" value="NOX_Duox_like_FAD_NADP"/>
    <property type="match status" value="1"/>
</dbReference>
<dbReference type="SUPFAM" id="SSF52343">
    <property type="entry name" value="Ferredoxin reductase-like, C-terminal NADP-linked domain"/>
    <property type="match status" value="1"/>
</dbReference>
<dbReference type="InterPro" id="IPR017927">
    <property type="entry name" value="FAD-bd_FR_type"/>
</dbReference>
<dbReference type="GO" id="GO:0006826">
    <property type="term" value="P:iron ion transport"/>
    <property type="evidence" value="ECO:0007669"/>
    <property type="project" value="TreeGrafter"/>
</dbReference>
<keyword evidence="9" id="KW-0249">Electron transport</keyword>
<dbReference type="InterPro" id="IPR051410">
    <property type="entry name" value="Ferric/Cupric_Reductase"/>
</dbReference>
<feature type="transmembrane region" description="Helical" evidence="16">
    <location>
        <begin position="272"/>
        <end position="290"/>
    </location>
</feature>